<sequence>MLRPAHIFAVLCLAGTGSAGFAALALAQGEGSGTDNPDLLRGSYAAGCAPGTLCDFPQVDLFAPPIVRPMPLPAAPAVAPAPLLPPVAAMPATLPMLPIEAGAIQPRTEWEGAYALGLRGAYVRTGSEERFELLAIPQISFSRAAAATRYDFDANATIVAPDSSDMRLGGAGVSGTIEHRLAPGAALVFNADLDIEQDAPDGLGVDEANVAQAPTTLSGGVSAAYGQRFGQFDLTLSAGLSNRWMEPTLLADGTMRDNAYRSALAYEGGLRLGYAATPILGTFVSGEIGREDYLAADPDLLASRSGMVASLRAGVTGNWSDVITAEASIGTSWRDYDSPLVRDAQAWLYGVSLGFAPTSTTQFTAGFETELAAGSGASGADAVYLASLAAHHRINPWLALRASASAQWDVPVDGSATARTYGAGLGTELAIGPHASAEFDYGYGWRDDGDPAAPPRDEHRISGGVTLRY</sequence>
<name>A0A369W337_9HYPH</name>
<dbReference type="Pfam" id="PF10082">
    <property type="entry name" value="BBP2_2"/>
    <property type="match status" value="1"/>
</dbReference>
<feature type="signal peptide" evidence="2">
    <location>
        <begin position="1"/>
        <end position="27"/>
    </location>
</feature>
<proteinExistence type="predicted"/>
<feature type="region of interest" description="Disordered" evidence="1">
    <location>
        <begin position="448"/>
        <end position="469"/>
    </location>
</feature>
<dbReference type="EMBL" id="QQNH01000017">
    <property type="protein sequence ID" value="RDE08397.1"/>
    <property type="molecule type" value="Genomic_DNA"/>
</dbReference>
<organism evidence="3 4">
    <name type="scientific">Pelagibacterium lacus</name>
    <dbReference type="NCBI Taxonomy" id="2282655"/>
    <lineage>
        <taxon>Bacteria</taxon>
        <taxon>Pseudomonadati</taxon>
        <taxon>Pseudomonadota</taxon>
        <taxon>Alphaproteobacteria</taxon>
        <taxon>Hyphomicrobiales</taxon>
        <taxon>Devosiaceae</taxon>
        <taxon>Pelagibacterium</taxon>
    </lineage>
</organism>
<feature type="chain" id="PRO_5016934597" evidence="2">
    <location>
        <begin position="28"/>
        <end position="469"/>
    </location>
</feature>
<dbReference type="RefSeq" id="WP_114646375.1">
    <property type="nucleotide sequence ID" value="NZ_QQNH01000017.1"/>
</dbReference>
<evidence type="ECO:0000313" key="4">
    <source>
        <dbReference type="Proteomes" id="UP000253759"/>
    </source>
</evidence>
<dbReference type="InterPro" id="IPR018759">
    <property type="entry name" value="BBP2_2"/>
</dbReference>
<feature type="compositionally biased region" description="Basic and acidic residues" evidence="1">
    <location>
        <begin position="448"/>
        <end position="461"/>
    </location>
</feature>
<evidence type="ECO:0000256" key="2">
    <source>
        <dbReference type="SAM" id="SignalP"/>
    </source>
</evidence>
<comment type="caution">
    <text evidence="3">The sequence shown here is derived from an EMBL/GenBank/DDBJ whole genome shotgun (WGS) entry which is preliminary data.</text>
</comment>
<keyword evidence="4" id="KW-1185">Reference proteome</keyword>
<accession>A0A369W337</accession>
<dbReference type="OrthoDB" id="7938047at2"/>
<dbReference type="Proteomes" id="UP000253759">
    <property type="component" value="Unassembled WGS sequence"/>
</dbReference>
<reference evidence="4" key="1">
    <citation type="submission" date="2018-07" db="EMBL/GenBank/DDBJ databases">
        <authorList>
            <person name="Liu B.-T."/>
            <person name="Du Z."/>
        </authorList>
    </citation>
    <scope>NUCLEOTIDE SEQUENCE [LARGE SCALE GENOMIC DNA]</scope>
    <source>
        <strain evidence="4">XYN52</strain>
    </source>
</reference>
<evidence type="ECO:0000256" key="1">
    <source>
        <dbReference type="SAM" id="MobiDB-lite"/>
    </source>
</evidence>
<dbReference type="AlphaFoldDB" id="A0A369W337"/>
<protein>
    <submittedName>
        <fullName evidence="3">Uncharacterized protein</fullName>
    </submittedName>
</protein>
<evidence type="ECO:0000313" key="3">
    <source>
        <dbReference type="EMBL" id="RDE08397.1"/>
    </source>
</evidence>
<gene>
    <name evidence="3" type="ORF">DVH29_11755</name>
</gene>
<keyword evidence="2" id="KW-0732">Signal</keyword>